<sequence length="1013" mass="107121">MSFKIIGFACFVTSLIVSGGAVSNSQAEELSARDKIPETIASLSPKRQEQPWRNDTRSASSSAPTWIPRTRPFEVHSSSGHHLATPAAVTSNSAASVSTSTQSSPLSSVAHLVYPNSHLSMSEAANTWSDTSFITSSLSLPILISEHALSTSTKPVPSEQHASVTRSTMPISSKTISVHFPQLTVIPSSYSSDLMEQTMFPIASASTLAQELSSQRTTSRLSTYSMPRFMPPHTPVLPASPGSASWSKSLHLTSALSSTAIPAHPTPQTSYHLPNSADGVTPSQSGFVTTLAVNTSNLLATSSVRQVDYSVSLSTTPALVTYMTTPLTSIGGLPVGSSTSAPLRDTSKVVQPVNTLTQEISSATVASDTPPYLSPSVVASSGTYRSTTPFNKTNPTSVGNDPTPSVPVPTVSSIFTFVLSTSSIDGPVLLLGPSSSWHNNTTSVTVTSSDMTLQQSSDSPTAHGGWNTTFTIIPSESATPLSGAEVPTGQQASFNSTVLYASNTSRASNWKTSTLPTPTLNSTNSDGATSITILLAPMTSSTVPTISTTHVNTSVTGPIKTVTVALPPPSSTTNSATSDPPTSPPLTVSQKAGVAIASTTGLLIAVVAAIYLARRYRMNKSRRSSLGSIYPKEAYLYDPPAGGSDHNGDVEDVLMSGGSSGMPPMVWNDFRASTAAVEYGRASSRNLLPQRFSNPGNPFRDPGDASQYSVEYNQSRIQTPTETEAAFAAAIKGYRGTSQGSSVTGNPATRHARKNSCPSAALESFSHNEPKSVSRRSVLSEITSMAYTTTARSPPHAPLLQSRVHQGFHSNHSLPRVRETMYTDSCRDPFEHDLLLKVDTFTETPDFATVYAPSTGSSLLIPATAPIRAQSRNPWASSMISTCLADPITPLNKRFEPSSPISPDATIVASECFSPIFGHRSSSTCFTPFQKQDEVTTSPISPSCGAVHIGWDEIKRYSAEKVVPSVASLSPPLGYCSPIQTKKKSLPQLRRKDPILTGLGEVRQSRSHLSLAP</sequence>
<feature type="compositionally biased region" description="Low complexity" evidence="1">
    <location>
        <begin position="571"/>
        <end position="580"/>
    </location>
</feature>
<evidence type="ECO:0000313" key="5">
    <source>
        <dbReference type="Proteomes" id="UP000663193"/>
    </source>
</evidence>
<evidence type="ECO:0000256" key="1">
    <source>
        <dbReference type="SAM" id="MobiDB-lite"/>
    </source>
</evidence>
<feature type="chain" id="PRO_5031070162" description="Mid2 domain-containing protein" evidence="3">
    <location>
        <begin position="28"/>
        <end position="1013"/>
    </location>
</feature>
<feature type="region of interest" description="Disordered" evidence="1">
    <location>
        <begin position="383"/>
        <end position="404"/>
    </location>
</feature>
<organism evidence="4 5">
    <name type="scientific">Phaeosphaeria nodorum (strain SN15 / ATCC MYA-4574 / FGSC 10173)</name>
    <name type="common">Glume blotch fungus</name>
    <name type="synonym">Parastagonospora nodorum</name>
    <dbReference type="NCBI Taxonomy" id="321614"/>
    <lineage>
        <taxon>Eukaryota</taxon>
        <taxon>Fungi</taxon>
        <taxon>Dikarya</taxon>
        <taxon>Ascomycota</taxon>
        <taxon>Pezizomycotina</taxon>
        <taxon>Dothideomycetes</taxon>
        <taxon>Pleosporomycetidae</taxon>
        <taxon>Pleosporales</taxon>
        <taxon>Pleosporineae</taxon>
        <taxon>Phaeosphaeriaceae</taxon>
        <taxon>Parastagonospora</taxon>
    </lineage>
</organism>
<dbReference type="AlphaFoldDB" id="A0A7U2I2G0"/>
<evidence type="ECO:0000256" key="3">
    <source>
        <dbReference type="SAM" id="SignalP"/>
    </source>
</evidence>
<reference evidence="5" key="1">
    <citation type="journal article" date="2021" name="BMC Genomics">
        <title>Chromosome-level genome assembly and manually-curated proteome of model necrotroph Parastagonospora nodorum Sn15 reveals a genome-wide trove of candidate effector homologs, and redundancy of virulence-related functions within an accessory chromosome.</title>
        <authorList>
            <person name="Bertazzoni S."/>
            <person name="Jones D.A.B."/>
            <person name="Phan H.T."/>
            <person name="Tan K.-C."/>
            <person name="Hane J.K."/>
        </authorList>
    </citation>
    <scope>NUCLEOTIDE SEQUENCE [LARGE SCALE GENOMIC DNA]</scope>
    <source>
        <strain evidence="5">SN15 / ATCC MYA-4574 / FGSC 10173)</strain>
    </source>
</reference>
<feature type="compositionally biased region" description="Polar residues" evidence="1">
    <location>
        <begin position="383"/>
        <end position="400"/>
    </location>
</feature>
<keyword evidence="5" id="KW-1185">Reference proteome</keyword>
<accession>A0A7U2I2G0</accession>
<evidence type="ECO:0000313" key="4">
    <source>
        <dbReference type="EMBL" id="QRC99359.1"/>
    </source>
</evidence>
<evidence type="ECO:0008006" key="6">
    <source>
        <dbReference type="Google" id="ProtNLM"/>
    </source>
</evidence>
<keyword evidence="2" id="KW-0472">Membrane</keyword>
<protein>
    <recommendedName>
        <fullName evidence="6">Mid2 domain-containing protein</fullName>
    </recommendedName>
</protein>
<feature type="signal peptide" evidence="3">
    <location>
        <begin position="1"/>
        <end position="27"/>
    </location>
</feature>
<dbReference type="Proteomes" id="UP000663193">
    <property type="component" value="Chromosome 9"/>
</dbReference>
<feature type="region of interest" description="Disordered" evidence="1">
    <location>
        <begin position="566"/>
        <end position="586"/>
    </location>
</feature>
<dbReference type="OrthoDB" id="3692863at2759"/>
<feature type="compositionally biased region" description="Polar residues" evidence="1">
    <location>
        <begin position="736"/>
        <end position="747"/>
    </location>
</feature>
<proteinExistence type="predicted"/>
<dbReference type="EMBL" id="CP069031">
    <property type="protein sequence ID" value="QRC99359.1"/>
    <property type="molecule type" value="Genomic_DNA"/>
</dbReference>
<feature type="region of interest" description="Disordered" evidence="1">
    <location>
        <begin position="736"/>
        <end position="772"/>
    </location>
</feature>
<name>A0A7U2I2G0_PHANO</name>
<feature type="region of interest" description="Disordered" evidence="1">
    <location>
        <begin position="38"/>
        <end position="80"/>
    </location>
</feature>
<evidence type="ECO:0000256" key="2">
    <source>
        <dbReference type="SAM" id="Phobius"/>
    </source>
</evidence>
<keyword evidence="2" id="KW-0812">Transmembrane</keyword>
<keyword evidence="3" id="KW-0732">Signal</keyword>
<feature type="transmembrane region" description="Helical" evidence="2">
    <location>
        <begin position="592"/>
        <end position="613"/>
    </location>
</feature>
<dbReference type="VEuPathDB" id="FungiDB:JI435_142860"/>
<gene>
    <name evidence="4" type="ORF">JI435_142860</name>
</gene>
<feature type="compositionally biased region" description="Basic and acidic residues" evidence="1">
    <location>
        <begin position="46"/>
        <end position="56"/>
    </location>
</feature>
<keyword evidence="2" id="KW-1133">Transmembrane helix</keyword>